<organism evidence="3 4">
    <name type="scientific">Sedimentisphaera salicampi</name>
    <dbReference type="NCBI Taxonomy" id="1941349"/>
    <lineage>
        <taxon>Bacteria</taxon>
        <taxon>Pseudomonadati</taxon>
        <taxon>Planctomycetota</taxon>
        <taxon>Phycisphaerae</taxon>
        <taxon>Sedimentisphaerales</taxon>
        <taxon>Sedimentisphaeraceae</taxon>
        <taxon>Sedimentisphaera</taxon>
    </lineage>
</organism>
<protein>
    <submittedName>
        <fullName evidence="3">PEP-CTERM protein-sorting domain-containing protein</fullName>
    </submittedName>
</protein>
<reference evidence="4" key="1">
    <citation type="submission" date="2017-04" db="EMBL/GenBank/DDBJ databases">
        <title>Comparative genomics and description of representatives of a novel lineage of planctomycetes thriving in anoxic sediments.</title>
        <authorList>
            <person name="Spring S."/>
            <person name="Bunk B."/>
            <person name="Sproer C."/>
        </authorList>
    </citation>
    <scope>NUCLEOTIDE SEQUENCE [LARGE SCALE GENOMIC DNA]</scope>
    <source>
        <strain evidence="4">ST-PulAB-D4</strain>
    </source>
</reference>
<dbReference type="NCBIfam" id="TIGR02595">
    <property type="entry name" value="PEP_CTERM"/>
    <property type="match status" value="1"/>
</dbReference>
<evidence type="ECO:0000256" key="1">
    <source>
        <dbReference type="SAM" id="SignalP"/>
    </source>
</evidence>
<evidence type="ECO:0000259" key="2">
    <source>
        <dbReference type="Pfam" id="PF07589"/>
    </source>
</evidence>
<feature type="signal peptide" evidence="1">
    <location>
        <begin position="1"/>
        <end position="21"/>
    </location>
</feature>
<dbReference type="RefSeq" id="WP_085754855.1">
    <property type="nucleotide sequence ID" value="NZ_CP021023.1"/>
</dbReference>
<dbReference type="EMBL" id="CP021023">
    <property type="protein sequence ID" value="ARN56141.1"/>
    <property type="molecule type" value="Genomic_DNA"/>
</dbReference>
<dbReference type="AlphaFoldDB" id="A0A1W6LK28"/>
<dbReference type="Pfam" id="PF07589">
    <property type="entry name" value="PEP-CTERM"/>
    <property type="match status" value="1"/>
</dbReference>
<dbReference type="InterPro" id="IPR013424">
    <property type="entry name" value="Ice-binding_C"/>
</dbReference>
<feature type="domain" description="Ice-binding protein C-terminal" evidence="2">
    <location>
        <begin position="208"/>
        <end position="229"/>
    </location>
</feature>
<evidence type="ECO:0000313" key="3">
    <source>
        <dbReference type="EMBL" id="ARN56141.1"/>
    </source>
</evidence>
<gene>
    <name evidence="3" type="ORF">STSP1_00512</name>
</gene>
<feature type="chain" id="PRO_5013320784" evidence="1">
    <location>
        <begin position="22"/>
        <end position="233"/>
    </location>
</feature>
<name>A0A1W6LK28_9BACT</name>
<sequence precursor="true">MRNKFITVVILASLVCMPAFAQIELRVDLGNSSADPSEAGWNTLSLAQLEAGAGLIDFNTELNTGVSVSADDFDYKQAGGWNDSTIDWVDQAAAEDFVYSISSSSQIDFDGLDSEKVYQVEVLSSWVSQYSVAGITVQGEYADDNYNSGATQQELESWSSKQAYDNSDWLVWEAVSPEQNGQISAAFTVDSGAGAFYSNANAVRITEIPEPASMIMLGAGGIGLLARRRKTHN</sequence>
<dbReference type="STRING" id="1941349.STSP1_00512"/>
<dbReference type="Proteomes" id="UP000193334">
    <property type="component" value="Chromosome"/>
</dbReference>
<accession>A0A1W6LK28</accession>
<keyword evidence="1" id="KW-0732">Signal</keyword>
<proteinExistence type="predicted"/>
<dbReference type="KEGG" id="pbp:STSP1_00512"/>
<evidence type="ECO:0000313" key="4">
    <source>
        <dbReference type="Proteomes" id="UP000193334"/>
    </source>
</evidence>
<keyword evidence="4" id="KW-1185">Reference proteome</keyword>